<gene>
    <name evidence="2" type="ORF">SAMN05892877_14124</name>
</gene>
<dbReference type="InterPro" id="IPR007712">
    <property type="entry name" value="RelE/ParE_toxin"/>
</dbReference>
<sequence>MKHYTVRLSPEAETDLVHIHGFVERRSASTVTADRYIERIDGFLASFEVFPERGTVRDEIRPGLRVVGFERSVSIAFVVEDDDVVILRILAGGREFSADE</sequence>
<keyword evidence="3" id="KW-1185">Reference proteome</keyword>
<dbReference type="OrthoDB" id="9814952at2"/>
<organism evidence="2 3">
    <name type="scientific">Rhizobium subbaraonis</name>
    <dbReference type="NCBI Taxonomy" id="908946"/>
    <lineage>
        <taxon>Bacteria</taxon>
        <taxon>Pseudomonadati</taxon>
        <taxon>Pseudomonadota</taxon>
        <taxon>Alphaproteobacteria</taxon>
        <taxon>Hyphomicrobiales</taxon>
        <taxon>Rhizobiaceae</taxon>
        <taxon>Rhizobium/Agrobacterium group</taxon>
        <taxon>Rhizobium</taxon>
    </lineage>
</organism>
<dbReference type="EMBL" id="OBQD01000041">
    <property type="protein sequence ID" value="SOC48180.1"/>
    <property type="molecule type" value="Genomic_DNA"/>
</dbReference>
<keyword evidence="1" id="KW-1277">Toxin-antitoxin system</keyword>
<evidence type="ECO:0000313" key="3">
    <source>
        <dbReference type="Proteomes" id="UP000219167"/>
    </source>
</evidence>
<dbReference type="InterPro" id="IPR035093">
    <property type="entry name" value="RelE/ParE_toxin_dom_sf"/>
</dbReference>
<accession>A0A285V286</accession>
<evidence type="ECO:0000313" key="2">
    <source>
        <dbReference type="EMBL" id="SOC48180.1"/>
    </source>
</evidence>
<evidence type="ECO:0000256" key="1">
    <source>
        <dbReference type="ARBA" id="ARBA00022649"/>
    </source>
</evidence>
<reference evidence="2 3" key="1">
    <citation type="submission" date="2017-08" db="EMBL/GenBank/DDBJ databases">
        <authorList>
            <person name="de Groot N.N."/>
        </authorList>
    </citation>
    <scope>NUCLEOTIDE SEQUENCE [LARGE SCALE GENOMIC DNA]</scope>
    <source>
        <strain evidence="2 3">JC85</strain>
    </source>
</reference>
<protein>
    <submittedName>
        <fullName evidence="2">Toxin ParE1/3/4</fullName>
    </submittedName>
</protein>
<dbReference type="AlphaFoldDB" id="A0A285V286"/>
<proteinExistence type="predicted"/>
<dbReference type="RefSeq" id="WP_097143319.1">
    <property type="nucleotide sequence ID" value="NZ_OBQD01000041.1"/>
</dbReference>
<dbReference type="Proteomes" id="UP000219167">
    <property type="component" value="Unassembled WGS sequence"/>
</dbReference>
<name>A0A285V286_9HYPH</name>
<dbReference type="Pfam" id="PF05016">
    <property type="entry name" value="ParE_toxin"/>
    <property type="match status" value="1"/>
</dbReference>
<dbReference type="Gene3D" id="3.30.2310.20">
    <property type="entry name" value="RelE-like"/>
    <property type="match status" value="1"/>
</dbReference>